<sequence>MRKLIPGFVLAAALFGLAVLIGPRLTLHSEVLHQEASADAGVTYGPSGSRRSSDLHLVKLWNVTGAHYELHLGPGAKHYYYPVEVGFGSADPRIREVSWQPGGVTVTFTTADSVHVPADNFSSVR</sequence>
<proteinExistence type="predicted"/>
<evidence type="ECO:0000313" key="1">
    <source>
        <dbReference type="EMBL" id="GAA2344156.1"/>
    </source>
</evidence>
<gene>
    <name evidence="1" type="ORF">GCM10009854_21140</name>
</gene>
<evidence type="ECO:0000313" key="2">
    <source>
        <dbReference type="Proteomes" id="UP001501218"/>
    </source>
</evidence>
<comment type="caution">
    <text evidence="1">The sequence shown here is derived from an EMBL/GenBank/DDBJ whole genome shotgun (WGS) entry which is preliminary data.</text>
</comment>
<accession>A0ABN3G4R5</accession>
<dbReference type="Proteomes" id="UP001501218">
    <property type="component" value="Unassembled WGS sequence"/>
</dbReference>
<dbReference type="EMBL" id="BAAARA010000005">
    <property type="protein sequence ID" value="GAA2344156.1"/>
    <property type="molecule type" value="Genomic_DNA"/>
</dbReference>
<organism evidence="1 2">
    <name type="scientific">Saccharopolyspora halophila</name>
    <dbReference type="NCBI Taxonomy" id="405551"/>
    <lineage>
        <taxon>Bacteria</taxon>
        <taxon>Bacillati</taxon>
        <taxon>Actinomycetota</taxon>
        <taxon>Actinomycetes</taxon>
        <taxon>Pseudonocardiales</taxon>
        <taxon>Pseudonocardiaceae</taxon>
        <taxon>Saccharopolyspora</taxon>
    </lineage>
</organism>
<reference evidence="1 2" key="1">
    <citation type="journal article" date="2019" name="Int. J. Syst. Evol. Microbiol.">
        <title>The Global Catalogue of Microorganisms (GCM) 10K type strain sequencing project: providing services to taxonomists for standard genome sequencing and annotation.</title>
        <authorList>
            <consortium name="The Broad Institute Genomics Platform"/>
            <consortium name="The Broad Institute Genome Sequencing Center for Infectious Disease"/>
            <person name="Wu L."/>
            <person name="Ma J."/>
        </authorList>
    </citation>
    <scope>NUCLEOTIDE SEQUENCE [LARGE SCALE GENOMIC DNA]</scope>
    <source>
        <strain evidence="1 2">JCM 16221</strain>
    </source>
</reference>
<protein>
    <recommendedName>
        <fullName evidence="3">DUF3592 domain-containing protein</fullName>
    </recommendedName>
</protein>
<keyword evidence="2" id="KW-1185">Reference proteome</keyword>
<evidence type="ECO:0008006" key="3">
    <source>
        <dbReference type="Google" id="ProtNLM"/>
    </source>
</evidence>
<name>A0ABN3G4R5_9PSEU</name>